<dbReference type="PANTHER" id="PTHR31376">
    <property type="entry name" value="OS09G0467300 PROTEIN-RELATED"/>
    <property type="match status" value="1"/>
</dbReference>
<feature type="transmembrane region" description="Helical" evidence="7">
    <location>
        <begin position="193"/>
        <end position="213"/>
    </location>
</feature>
<feature type="transmembrane region" description="Helical" evidence="7">
    <location>
        <begin position="407"/>
        <end position="430"/>
    </location>
</feature>
<dbReference type="PANTHER" id="PTHR31376:SF17">
    <property type="entry name" value="PURINE PERMEASE 21-RELATED"/>
    <property type="match status" value="1"/>
</dbReference>
<comment type="caution">
    <text evidence="8">The sequence shown here is derived from an EMBL/GenBank/DDBJ whole genome shotgun (WGS) entry which is preliminary data.</text>
</comment>
<evidence type="ECO:0000256" key="1">
    <source>
        <dbReference type="ARBA" id="ARBA00004141"/>
    </source>
</evidence>
<proteinExistence type="inferred from homology"/>
<dbReference type="Proteomes" id="UP000827721">
    <property type="component" value="Unassembled WGS sequence"/>
</dbReference>
<evidence type="ECO:0000256" key="3">
    <source>
        <dbReference type="ARBA" id="ARBA00022448"/>
    </source>
</evidence>
<evidence type="ECO:0000256" key="2">
    <source>
        <dbReference type="ARBA" id="ARBA00006213"/>
    </source>
</evidence>
<protein>
    <recommendedName>
        <fullName evidence="7">Probable purine permease</fullName>
    </recommendedName>
</protein>
<keyword evidence="3 7" id="KW-0813">Transport</keyword>
<feature type="transmembrane region" description="Helical" evidence="7">
    <location>
        <begin position="330"/>
        <end position="353"/>
    </location>
</feature>
<gene>
    <name evidence="8" type="ORF">JRO89_XS06G0023200</name>
</gene>
<evidence type="ECO:0000256" key="5">
    <source>
        <dbReference type="ARBA" id="ARBA00022989"/>
    </source>
</evidence>
<dbReference type="InterPro" id="IPR037185">
    <property type="entry name" value="EmrE-like"/>
</dbReference>
<keyword evidence="4 7" id="KW-0812">Transmembrane</keyword>
<feature type="transmembrane region" description="Helical" evidence="7">
    <location>
        <begin position="92"/>
        <end position="114"/>
    </location>
</feature>
<reference evidence="8 9" key="1">
    <citation type="submission" date="2021-02" db="EMBL/GenBank/DDBJ databases">
        <title>Plant Genome Project.</title>
        <authorList>
            <person name="Zhang R.-G."/>
        </authorList>
    </citation>
    <scope>NUCLEOTIDE SEQUENCE [LARGE SCALE GENOMIC DNA]</scope>
    <source>
        <tissue evidence="8">Leaves</tissue>
    </source>
</reference>
<keyword evidence="6 7" id="KW-0472">Membrane</keyword>
<sequence length="585" mass="63358">MRMRCRWKDEIVEEVLRLVWLQIRCFGSIKAALALSDVASAECLMINLLVPSLDAALVLLLVLKGGIGYAGLDNYNKSNKTVQDGIKCPSEIGYVACYAMLLIKASLTLFHSHLNVTLTLEKLKRSRSNFTYVVMAEAANSVDTTVSNNESNLQTSYKWWIKMGIYSVFTITGQSTAQLLGRLYYAEGGNCKWLSALVQNVGFPLLFPLYLIFSSKNPTSSDDDDDNKEESPSLLVLATAYVAVGLLIAAHGICYSIGYKYLPVSTYSLICTTQLGFNALFSLFLNSLKLTPYIINSLILLTLSSVVLIFQNDDSITGSTTKDDKGNHVVGIVFTILASAGDGLILSLTQLFIEKVLKKQTFKVVLDMIVYPSIASCSAILVGLFASGEWMDLNTEMEGFKLGKISYLMTLIWTAVSWQVCSIGLIGLIFEVSSLFSNVISTLGLPTVPVLAVIFFHDKMSGAKVLTGYRPKKALASSQIKKVLAGARGSSAKEGAHKFLAKESVRGFSTKEGACGFSAKGGAQGSMTKEGARSFSGKEVARGFLGYWPNKVLAGSNIEGPRGFSGSRPKQVLAEIVVAITSKPT</sequence>
<evidence type="ECO:0000256" key="6">
    <source>
        <dbReference type="ARBA" id="ARBA00023136"/>
    </source>
</evidence>
<dbReference type="EMBL" id="JAFEMO010000006">
    <property type="protein sequence ID" value="KAH7568617.1"/>
    <property type="molecule type" value="Genomic_DNA"/>
</dbReference>
<comment type="subcellular location">
    <subcellularLocation>
        <location evidence="1 7">Membrane</location>
        <topology evidence="1 7">Multi-pass membrane protein</topology>
    </subcellularLocation>
</comment>
<accession>A0ABQ8HWL2</accession>
<comment type="caution">
    <text evidence="7">Lacks conserved residue(s) required for the propagation of feature annotation.</text>
</comment>
<feature type="transmembrane region" description="Helical" evidence="7">
    <location>
        <begin position="264"/>
        <end position="284"/>
    </location>
</feature>
<name>A0ABQ8HWL2_9ROSI</name>
<keyword evidence="9" id="KW-1185">Reference proteome</keyword>
<feature type="transmembrane region" description="Helical" evidence="7">
    <location>
        <begin position="159"/>
        <end position="181"/>
    </location>
</feature>
<feature type="transmembrane region" description="Helical" evidence="7">
    <location>
        <begin position="55"/>
        <end position="72"/>
    </location>
</feature>
<comment type="similarity">
    <text evidence="2 7">Belongs to the purine permeases (TC 2.A.7.14) family.</text>
</comment>
<dbReference type="Pfam" id="PF16913">
    <property type="entry name" value="PUNUT"/>
    <property type="match status" value="1"/>
</dbReference>
<feature type="transmembrane region" description="Helical" evidence="7">
    <location>
        <begin position="436"/>
        <end position="456"/>
    </location>
</feature>
<evidence type="ECO:0000313" key="8">
    <source>
        <dbReference type="EMBL" id="KAH7568617.1"/>
    </source>
</evidence>
<feature type="transmembrane region" description="Helical" evidence="7">
    <location>
        <begin position="290"/>
        <end position="310"/>
    </location>
</feature>
<feature type="transmembrane region" description="Helical" evidence="7">
    <location>
        <begin position="365"/>
        <end position="386"/>
    </location>
</feature>
<evidence type="ECO:0000256" key="4">
    <source>
        <dbReference type="ARBA" id="ARBA00022692"/>
    </source>
</evidence>
<dbReference type="SUPFAM" id="SSF103481">
    <property type="entry name" value="Multidrug resistance efflux transporter EmrE"/>
    <property type="match status" value="1"/>
</dbReference>
<feature type="transmembrane region" description="Helical" evidence="7">
    <location>
        <begin position="233"/>
        <end position="257"/>
    </location>
</feature>
<evidence type="ECO:0000313" key="9">
    <source>
        <dbReference type="Proteomes" id="UP000827721"/>
    </source>
</evidence>
<dbReference type="InterPro" id="IPR030182">
    <property type="entry name" value="PUP_plant"/>
</dbReference>
<evidence type="ECO:0000256" key="7">
    <source>
        <dbReference type="RuleBase" id="RU368015"/>
    </source>
</evidence>
<keyword evidence="5 7" id="KW-1133">Transmembrane helix</keyword>
<organism evidence="8 9">
    <name type="scientific">Xanthoceras sorbifolium</name>
    <dbReference type="NCBI Taxonomy" id="99658"/>
    <lineage>
        <taxon>Eukaryota</taxon>
        <taxon>Viridiplantae</taxon>
        <taxon>Streptophyta</taxon>
        <taxon>Embryophyta</taxon>
        <taxon>Tracheophyta</taxon>
        <taxon>Spermatophyta</taxon>
        <taxon>Magnoliopsida</taxon>
        <taxon>eudicotyledons</taxon>
        <taxon>Gunneridae</taxon>
        <taxon>Pentapetalae</taxon>
        <taxon>rosids</taxon>
        <taxon>malvids</taxon>
        <taxon>Sapindales</taxon>
        <taxon>Sapindaceae</taxon>
        <taxon>Xanthoceroideae</taxon>
        <taxon>Xanthoceras</taxon>
    </lineage>
</organism>